<evidence type="ECO:0000313" key="2">
    <source>
        <dbReference type="Proteomes" id="UP000051952"/>
    </source>
</evidence>
<dbReference type="AlphaFoldDB" id="A0A0S4JCQ2"/>
<keyword evidence="2" id="KW-1185">Reference proteome</keyword>
<organism evidence="1 2">
    <name type="scientific">Bodo saltans</name>
    <name type="common">Flagellated protozoan</name>
    <dbReference type="NCBI Taxonomy" id="75058"/>
    <lineage>
        <taxon>Eukaryota</taxon>
        <taxon>Discoba</taxon>
        <taxon>Euglenozoa</taxon>
        <taxon>Kinetoplastea</taxon>
        <taxon>Metakinetoplastina</taxon>
        <taxon>Eubodonida</taxon>
        <taxon>Bodonidae</taxon>
        <taxon>Bodo</taxon>
    </lineage>
</organism>
<name>A0A0S4JCQ2_BODSA</name>
<dbReference type="VEuPathDB" id="TriTrypDB:BSAL_12650"/>
<sequence length="365" mass="40812">MYCYEKAIASTRERLKDRVRCDSTLPETTKRKKLYALQQMNDEEIERAALRNKLPVIERPMCGPIPFKPSMTTTATVRALVKERYRVGERTRLLCNVGCEGSGKTVMLHTTAAAVHMMEGMVSECTNDDGTERERWRPLGFYVSFAGDTVRSETAGELHKQTSFPILTAIAIRMVYSVIDDYCGMRVPYQTFVAEVLAACNRRWDEENFRGIVAALRAVLEWDGPMFIAVDDFKRAYGQELSSIVAGLQCRALLVSEKTLPISSGARPPVYESYAAVSAHSAVDAFIAAAEFERELIMQPMLMLGVRDIATLLSHYAATWLPNQYNKLFDRASGLRMLSIAQVVFLVNISLCAGRVLALSDCLGF</sequence>
<protein>
    <submittedName>
        <fullName evidence="1">Multi-copy leucine-rich repeat protein, putative</fullName>
    </submittedName>
</protein>
<gene>
    <name evidence="1" type="ORF">BSAL_12650</name>
</gene>
<accession>A0A0S4JCQ2</accession>
<evidence type="ECO:0000313" key="1">
    <source>
        <dbReference type="EMBL" id="CUG87910.1"/>
    </source>
</evidence>
<dbReference type="EMBL" id="CYKH01001596">
    <property type="protein sequence ID" value="CUG87910.1"/>
    <property type="molecule type" value="Genomic_DNA"/>
</dbReference>
<reference evidence="2" key="1">
    <citation type="submission" date="2015-09" db="EMBL/GenBank/DDBJ databases">
        <authorList>
            <consortium name="Pathogen Informatics"/>
        </authorList>
    </citation>
    <scope>NUCLEOTIDE SEQUENCE [LARGE SCALE GENOMIC DNA]</scope>
    <source>
        <strain evidence="2">Lake Konstanz</strain>
    </source>
</reference>
<proteinExistence type="predicted"/>
<dbReference type="Proteomes" id="UP000051952">
    <property type="component" value="Unassembled WGS sequence"/>
</dbReference>